<evidence type="ECO:0000313" key="2">
    <source>
        <dbReference type="EMBL" id="CAK8054402.1"/>
    </source>
</evidence>
<keyword evidence="1" id="KW-0472">Membrane</keyword>
<keyword evidence="1" id="KW-1133">Transmembrane helix</keyword>
<protein>
    <submittedName>
        <fullName evidence="2">Uncharacterized protein</fullName>
    </submittedName>
</protein>
<proteinExistence type="predicted"/>
<evidence type="ECO:0000313" key="3">
    <source>
        <dbReference type="Proteomes" id="UP001314241"/>
    </source>
</evidence>
<dbReference type="EMBL" id="CAWVOH010000002">
    <property type="protein sequence ID" value="CAK8054402.1"/>
    <property type="molecule type" value="Genomic_DNA"/>
</dbReference>
<evidence type="ECO:0000256" key="1">
    <source>
        <dbReference type="SAM" id="Phobius"/>
    </source>
</evidence>
<gene>
    <name evidence="2" type="ORF">R54876_GBNLAHCA_00970</name>
</gene>
<feature type="transmembrane region" description="Helical" evidence="1">
    <location>
        <begin position="12"/>
        <end position="31"/>
    </location>
</feature>
<reference evidence="2 3" key="1">
    <citation type="submission" date="2024-01" db="EMBL/GenBank/DDBJ databases">
        <authorList>
            <person name="Botero Cardona J."/>
        </authorList>
    </citation>
    <scope>NUCLEOTIDE SEQUENCE [LARGE SCALE GENOMIC DNA]</scope>
    <source>
        <strain evidence="2 3">LMG 33000</strain>
    </source>
</reference>
<accession>A0ABM9N5E5</accession>
<sequence>MHNKENDPVVDFLIWITVIIFVGSLVQKFLLEPWLNSLNLADWLYFTLIAIYAIIAGLLGGLLTRKVPITGRKKK</sequence>
<organism evidence="2 3">
    <name type="scientific">Eupransor demetentiae</name>
    <dbReference type="NCBI Taxonomy" id="3109584"/>
    <lineage>
        <taxon>Bacteria</taxon>
        <taxon>Bacillati</taxon>
        <taxon>Bacillota</taxon>
        <taxon>Bacilli</taxon>
        <taxon>Lactobacillales</taxon>
        <taxon>Lactobacillaceae</taxon>
        <taxon>Eupransor</taxon>
    </lineage>
</organism>
<comment type="caution">
    <text evidence="2">The sequence shown here is derived from an EMBL/GenBank/DDBJ whole genome shotgun (WGS) entry which is preliminary data.</text>
</comment>
<dbReference type="RefSeq" id="WP_349641954.1">
    <property type="nucleotide sequence ID" value="NZ_CAWVOH010000002.1"/>
</dbReference>
<dbReference type="Proteomes" id="UP001314241">
    <property type="component" value="Unassembled WGS sequence"/>
</dbReference>
<feature type="transmembrane region" description="Helical" evidence="1">
    <location>
        <begin position="43"/>
        <end position="64"/>
    </location>
</feature>
<name>A0ABM9N5E5_9LACO</name>
<keyword evidence="3" id="KW-1185">Reference proteome</keyword>
<keyword evidence="1" id="KW-0812">Transmembrane</keyword>